<reference evidence="1 2" key="1">
    <citation type="submission" date="2014-07" db="EMBL/GenBank/DDBJ databases">
        <title>Draft genome sequence of Thalassospira xianhensis P-4 (MCCC 1A02616).</title>
        <authorList>
            <person name="Lai Q."/>
            <person name="Shao Z."/>
        </authorList>
    </citation>
    <scope>NUCLEOTIDE SEQUENCE [LARGE SCALE GENOMIC DNA]</scope>
    <source>
        <strain evidence="1 2">MCCC 1A02616</strain>
    </source>
</reference>
<evidence type="ECO:0000313" key="1">
    <source>
        <dbReference type="EMBL" id="RCK07525.1"/>
    </source>
</evidence>
<proteinExistence type="predicted"/>
<accession>A0A367UGT9</accession>
<organism evidence="1 2">
    <name type="scientific">Thalassospira xianhensis MCCC 1A02616</name>
    <dbReference type="NCBI Taxonomy" id="1177929"/>
    <lineage>
        <taxon>Bacteria</taxon>
        <taxon>Pseudomonadati</taxon>
        <taxon>Pseudomonadota</taxon>
        <taxon>Alphaproteobacteria</taxon>
        <taxon>Rhodospirillales</taxon>
        <taxon>Thalassospiraceae</taxon>
        <taxon>Thalassospira</taxon>
    </lineage>
</organism>
<gene>
    <name evidence="1" type="ORF">TH5_00095</name>
</gene>
<dbReference type="EMBL" id="JPWA01000001">
    <property type="protein sequence ID" value="RCK07525.1"/>
    <property type="molecule type" value="Genomic_DNA"/>
</dbReference>
<dbReference type="AlphaFoldDB" id="A0A367UGT9"/>
<evidence type="ECO:0000313" key="2">
    <source>
        <dbReference type="Proteomes" id="UP000252419"/>
    </source>
</evidence>
<name>A0A367UGT9_9PROT</name>
<protein>
    <submittedName>
        <fullName evidence="1">Uncharacterized protein</fullName>
    </submittedName>
</protein>
<keyword evidence="2" id="KW-1185">Reference proteome</keyword>
<comment type="caution">
    <text evidence="1">The sequence shown here is derived from an EMBL/GenBank/DDBJ whole genome shotgun (WGS) entry which is preliminary data.</text>
</comment>
<sequence length="219" mass="24235">MSRVGRNLTWKLTTGSTRFGDPAYRQYTIVIRGLHGLELFATVESSDYDAGDNPISRIPQDHGVARTSLELAFDSMDALESLCRAADTKFFAKHGRDKVPDRSQKVSQGIEQRIAALRKEATPPTPQSLDRFLAFWKDQKGTVLPALFTADDGTIRARWQDGANKTLWVSFPAKGQLSWSASIPRVGGHGLCKLSARCPESQDILVFAKLIGIDTEITR</sequence>
<dbReference type="Proteomes" id="UP000252419">
    <property type="component" value="Unassembled WGS sequence"/>
</dbReference>